<dbReference type="InterPro" id="IPR011990">
    <property type="entry name" value="TPR-like_helical_dom_sf"/>
</dbReference>
<dbReference type="Pfam" id="PF13181">
    <property type="entry name" value="TPR_8"/>
    <property type="match status" value="3"/>
</dbReference>
<evidence type="ECO:0000313" key="10">
    <source>
        <dbReference type="Proteomes" id="UP000594260"/>
    </source>
</evidence>
<dbReference type="InterPro" id="IPR007192">
    <property type="entry name" value="APC8"/>
</dbReference>
<keyword evidence="3" id="KW-0498">Mitosis</keyword>
<keyword evidence="10" id="KW-1185">Reference proteome</keyword>
<dbReference type="Proteomes" id="UP000594260">
    <property type="component" value="Unplaced"/>
</dbReference>
<dbReference type="GO" id="GO:0051301">
    <property type="term" value="P:cell division"/>
    <property type="evidence" value="ECO:0007669"/>
    <property type="project" value="UniProtKB-KW"/>
</dbReference>
<dbReference type="EnsemblMetazoa" id="XM_022805020">
    <property type="protein sequence ID" value="XP_022660755"/>
    <property type="gene ID" value="LOC111250182"/>
</dbReference>
<reference evidence="9" key="1">
    <citation type="submission" date="2021-01" db="UniProtKB">
        <authorList>
            <consortium name="EnsemblMetazoa"/>
        </authorList>
    </citation>
    <scope>IDENTIFICATION</scope>
</reference>
<keyword evidence="6" id="KW-0131">Cell cycle</keyword>
<dbReference type="RefSeq" id="XP_022660755.1">
    <property type="nucleotide sequence ID" value="XM_022805020.1"/>
</dbReference>
<dbReference type="Pfam" id="PF04049">
    <property type="entry name" value="ANAPC8"/>
    <property type="match status" value="1"/>
</dbReference>
<dbReference type="GO" id="GO:0045842">
    <property type="term" value="P:positive regulation of mitotic metaphase/anaphase transition"/>
    <property type="evidence" value="ECO:0007669"/>
    <property type="project" value="TreeGrafter"/>
</dbReference>
<evidence type="ECO:0000313" key="9">
    <source>
        <dbReference type="EnsemblMetazoa" id="XP_022660755"/>
    </source>
</evidence>
<evidence type="ECO:0000256" key="2">
    <source>
        <dbReference type="ARBA" id="ARBA00022737"/>
    </source>
</evidence>
<dbReference type="InParanoid" id="A0A7M7M9Z0"/>
<keyword evidence="1" id="KW-0132">Cell division</keyword>
<dbReference type="PROSITE" id="PS50005">
    <property type="entry name" value="TPR"/>
    <property type="match status" value="2"/>
</dbReference>
<evidence type="ECO:0000256" key="3">
    <source>
        <dbReference type="ARBA" id="ARBA00022776"/>
    </source>
</evidence>
<evidence type="ECO:0000259" key="8">
    <source>
        <dbReference type="Pfam" id="PF04049"/>
    </source>
</evidence>
<accession>A0A7M7M9Z0</accession>
<evidence type="ECO:0000256" key="5">
    <source>
        <dbReference type="ARBA" id="ARBA00022803"/>
    </source>
</evidence>
<dbReference type="GeneID" id="111250182"/>
<dbReference type="SMART" id="SM00028">
    <property type="entry name" value="TPR"/>
    <property type="match status" value="8"/>
</dbReference>
<feature type="repeat" description="TPR" evidence="7">
    <location>
        <begin position="327"/>
        <end position="360"/>
    </location>
</feature>
<dbReference type="GO" id="GO:0031145">
    <property type="term" value="P:anaphase-promoting complex-dependent catabolic process"/>
    <property type="evidence" value="ECO:0007669"/>
    <property type="project" value="TreeGrafter"/>
</dbReference>
<dbReference type="GO" id="GO:0005680">
    <property type="term" value="C:anaphase-promoting complex"/>
    <property type="evidence" value="ECO:0007669"/>
    <property type="project" value="InterPro"/>
</dbReference>
<protein>
    <recommendedName>
        <fullName evidence="8">Cdc23 domain-containing protein</fullName>
    </recommendedName>
</protein>
<evidence type="ECO:0000256" key="6">
    <source>
        <dbReference type="ARBA" id="ARBA00023306"/>
    </source>
</evidence>
<evidence type="ECO:0000256" key="1">
    <source>
        <dbReference type="ARBA" id="ARBA00022618"/>
    </source>
</evidence>
<dbReference type="KEGG" id="vde:111250182"/>
<feature type="repeat" description="TPR" evidence="7">
    <location>
        <begin position="361"/>
        <end position="394"/>
    </location>
</feature>
<dbReference type="PANTHER" id="PTHR12558">
    <property type="entry name" value="CELL DIVISION CYCLE 16,23,27"/>
    <property type="match status" value="1"/>
</dbReference>
<dbReference type="InterPro" id="IPR019734">
    <property type="entry name" value="TPR_rpt"/>
</dbReference>
<sequence>MMGEKNTLHDSTDVISIHVGLADVLDSRQIGKELYIAIKENQLRGLIENQVFFAEMLDCLKYKFKRNEVEWQPPTERVTLIKHLQALMGLEEWSRVEYHSKSLDTPVIGFMHFWARYQKAEIDARCLRSATCLPFTRYENKKAFSNVLDDLLAYTDHRNDGYLNYIRARLLFRLRRIPDAREALLTSINQTPYNWLAWSFLPKFVDSKETLAEISALLYRHWLKRLFIAEARGRILPFTQDEDVTAIYAEMLDTFRGSPYILTQMAIQQQNQRQVFSAIELFRQIRVLDPYRLDHLDVLSNLLYVWNSESELTYLAHFCIEVDKYRKETCAVIANYLSLRGQHDKAIAYYRRALTLDPEYAQGWTLMGHEGLQIRNTCLAMEAYRNATAIDPRDYHAWYGLGQLFEVMKMPYFALTYHRKAYALRPTDSRIIVAMADCYQKLGEMDDAKKCYYKAYQTGDIEGMVLFNLAKLHKQLGEKELARECYRKFLEECEERKLDDAEELGEALVYLAKAFFEEGKLDESLENAQKAFNYPLCREESKMVIKQVSVARGAEAAAGVSTFRARHSTSRDGSLISRTGASSLPTFKFSTP</sequence>
<dbReference type="OrthoDB" id="10262026at2759"/>
<keyword evidence="5 7" id="KW-0802">TPR repeat</keyword>
<dbReference type="SUPFAM" id="SSF48452">
    <property type="entry name" value="TPR-like"/>
    <property type="match status" value="2"/>
</dbReference>
<keyword evidence="4" id="KW-0833">Ubl conjugation pathway</keyword>
<keyword evidence="2" id="KW-0677">Repeat</keyword>
<organism evidence="9 10">
    <name type="scientific">Varroa destructor</name>
    <name type="common">Honeybee mite</name>
    <dbReference type="NCBI Taxonomy" id="109461"/>
    <lineage>
        <taxon>Eukaryota</taxon>
        <taxon>Metazoa</taxon>
        <taxon>Ecdysozoa</taxon>
        <taxon>Arthropoda</taxon>
        <taxon>Chelicerata</taxon>
        <taxon>Arachnida</taxon>
        <taxon>Acari</taxon>
        <taxon>Parasitiformes</taxon>
        <taxon>Mesostigmata</taxon>
        <taxon>Gamasina</taxon>
        <taxon>Dermanyssoidea</taxon>
        <taxon>Varroidae</taxon>
        <taxon>Varroa</taxon>
    </lineage>
</organism>
<name>A0A7M7M9Z0_VARDE</name>
<feature type="domain" description="Cdc23" evidence="8">
    <location>
        <begin position="143"/>
        <end position="266"/>
    </location>
</feature>
<evidence type="ECO:0000256" key="4">
    <source>
        <dbReference type="ARBA" id="ARBA00022786"/>
    </source>
</evidence>
<evidence type="ECO:0000256" key="7">
    <source>
        <dbReference type="PROSITE-ProRule" id="PRU00339"/>
    </source>
</evidence>
<dbReference type="OMA" id="YIMETER"/>
<dbReference type="GO" id="GO:0016567">
    <property type="term" value="P:protein ubiquitination"/>
    <property type="evidence" value="ECO:0007669"/>
    <property type="project" value="TreeGrafter"/>
</dbReference>
<dbReference type="AlphaFoldDB" id="A0A7M7M9Z0"/>
<proteinExistence type="predicted"/>
<dbReference type="PANTHER" id="PTHR12558:SF10">
    <property type="entry name" value="CELL DIVISION CYCLE PROTEIN 23 HOMOLOG"/>
    <property type="match status" value="1"/>
</dbReference>
<dbReference type="Gene3D" id="1.25.40.10">
    <property type="entry name" value="Tetratricopeptide repeat domain"/>
    <property type="match status" value="2"/>
</dbReference>